<evidence type="ECO:0000313" key="2">
    <source>
        <dbReference type="EMBL" id="RNL81443.1"/>
    </source>
</evidence>
<reference evidence="2 3" key="1">
    <citation type="submission" date="2018-11" db="EMBL/GenBank/DDBJ databases">
        <authorList>
            <person name="Li F."/>
        </authorList>
    </citation>
    <scope>NUCLEOTIDE SEQUENCE [LARGE SCALE GENOMIC DNA]</scope>
    <source>
        <strain evidence="2 3">KIS18-7</strain>
    </source>
</reference>
<evidence type="ECO:0000256" key="1">
    <source>
        <dbReference type="SAM" id="Phobius"/>
    </source>
</evidence>
<protein>
    <recommendedName>
        <fullName evidence="4">WD40 repeat domain-containing protein</fullName>
    </recommendedName>
</protein>
<dbReference type="Proteomes" id="UP000277094">
    <property type="component" value="Unassembled WGS sequence"/>
</dbReference>
<dbReference type="SUPFAM" id="SSF82171">
    <property type="entry name" value="DPP6 N-terminal domain-like"/>
    <property type="match status" value="1"/>
</dbReference>
<proteinExistence type="predicted"/>
<sequence>MPEPTLDDLRSVLQQHADRPRVPDLPLDSLQEQLETHRHGRRRRAAIVAVLAAAAAAVVVVTVPGLGVRHDSGNPAPATNLPTPTPTADGFRLPRGGPPEVAYTAGTQLFVPGPDGPTKVVLDGQPTSLHQAGNTLMVNLDENRVRVFTFGSKSDLVDEPATGASVLSGDGRYAAWVKPGGGKPVVVVRRLDGTQPADRSITFPVAPAADDPLRLVGITTDGRLLAWMGGQMATWVWDFAHGGDVVEVRKLENPRPQRGQNPGLGIVQQVIGNRFVVQYDGGGHDLGDIAPDGLWKPEARNPDDGAASLFGETLFSPDGKSAVEVQGSNVFAYVGASAYELPLPDGTTEAAATFESDTRVLFALEPDAENRTVVVRCTAPAETDSVPGGCEQAAVIQGSYLLPQR</sequence>
<name>A0A3N0E124_9ACTN</name>
<keyword evidence="1" id="KW-0472">Membrane</keyword>
<dbReference type="EMBL" id="RJSG01000001">
    <property type="protein sequence ID" value="RNL81443.1"/>
    <property type="molecule type" value="Genomic_DNA"/>
</dbReference>
<keyword evidence="1" id="KW-1133">Transmembrane helix</keyword>
<keyword evidence="1" id="KW-0812">Transmembrane</keyword>
<organism evidence="2 3">
    <name type="scientific">Nocardioides marmorisolisilvae</name>
    <dbReference type="NCBI Taxonomy" id="1542737"/>
    <lineage>
        <taxon>Bacteria</taxon>
        <taxon>Bacillati</taxon>
        <taxon>Actinomycetota</taxon>
        <taxon>Actinomycetes</taxon>
        <taxon>Propionibacteriales</taxon>
        <taxon>Nocardioidaceae</taxon>
        <taxon>Nocardioides</taxon>
    </lineage>
</organism>
<dbReference type="AlphaFoldDB" id="A0A3N0E124"/>
<evidence type="ECO:0000313" key="3">
    <source>
        <dbReference type="Proteomes" id="UP000277094"/>
    </source>
</evidence>
<accession>A0A3N0E124</accession>
<feature type="transmembrane region" description="Helical" evidence="1">
    <location>
        <begin position="45"/>
        <end position="67"/>
    </location>
</feature>
<keyword evidence="3" id="KW-1185">Reference proteome</keyword>
<comment type="caution">
    <text evidence="2">The sequence shown here is derived from an EMBL/GenBank/DDBJ whole genome shotgun (WGS) entry which is preliminary data.</text>
</comment>
<gene>
    <name evidence="2" type="ORF">EFL95_03685</name>
</gene>
<dbReference type="RefSeq" id="WP_123232647.1">
    <property type="nucleotide sequence ID" value="NZ_RJSG01000001.1"/>
</dbReference>
<evidence type="ECO:0008006" key="4">
    <source>
        <dbReference type="Google" id="ProtNLM"/>
    </source>
</evidence>